<evidence type="ECO:0000313" key="2">
    <source>
        <dbReference type="Proteomes" id="UP000202763"/>
    </source>
</evidence>
<dbReference type="RefSeq" id="YP_009225586.1">
    <property type="nucleotide sequence ID" value="NC_029094.1"/>
</dbReference>
<dbReference type="KEGG" id="vg:26796647"/>
<proteinExistence type="predicted"/>
<evidence type="ECO:0000313" key="1">
    <source>
        <dbReference type="EMBL" id="AKO61053.1"/>
    </source>
</evidence>
<keyword evidence="2" id="KW-1185">Reference proteome</keyword>
<sequence>MNKILQGVELELVKPKNYLTVGEKYQVLSFDKWEVRIKDNDNDTMALEYDEIEEYFKVGEVPAELEEALVEWNDAVKELNAHVTKVNALAKGTVLSGYVSEVVLLDTPEDLDEWYESRC</sequence>
<protein>
    <submittedName>
        <fullName evidence="1">Uncharacterized protein</fullName>
    </submittedName>
</protein>
<name>A0A0H4IRY0_9CAUD</name>
<dbReference type="GeneID" id="26796647"/>
<dbReference type="EMBL" id="KR534323">
    <property type="protein sequence ID" value="AKO61053.1"/>
    <property type="molecule type" value="Genomic_DNA"/>
</dbReference>
<accession>A0A0H4IRY0</accession>
<reference evidence="1 2" key="1">
    <citation type="submission" date="2015-05" db="EMBL/GenBank/DDBJ databases">
        <authorList>
            <person name="Wang D.B."/>
            <person name="Wang M."/>
        </authorList>
    </citation>
    <scope>NUCLEOTIDE SEQUENCE [LARGE SCALE GENOMIC DNA]</scope>
</reference>
<organism evidence="1 2">
    <name type="scientific">Pseudoalteromonas phage H101</name>
    <dbReference type="NCBI Taxonomy" id="1654919"/>
    <lineage>
        <taxon>Viruses</taxon>
        <taxon>Duplodnaviria</taxon>
        <taxon>Heunggongvirae</taxon>
        <taxon>Uroviricota</taxon>
        <taxon>Caudoviricetes</taxon>
        <taxon>Shandongvirus</taxon>
        <taxon>Shandongvirus H101</taxon>
    </lineage>
</organism>
<dbReference type="Proteomes" id="UP000202763">
    <property type="component" value="Segment"/>
</dbReference>